<feature type="non-terminal residue" evidence="2">
    <location>
        <position position="1"/>
    </location>
</feature>
<dbReference type="Proteomes" id="UP000799291">
    <property type="component" value="Unassembled WGS sequence"/>
</dbReference>
<feature type="non-terminal residue" evidence="2">
    <location>
        <position position="198"/>
    </location>
</feature>
<name>A0A6G1JGI5_9PLEO</name>
<feature type="compositionally biased region" description="Basic and acidic residues" evidence="1">
    <location>
        <begin position="138"/>
        <end position="153"/>
    </location>
</feature>
<evidence type="ECO:0000313" key="3">
    <source>
        <dbReference type="Proteomes" id="UP000799291"/>
    </source>
</evidence>
<feature type="region of interest" description="Disordered" evidence="1">
    <location>
        <begin position="129"/>
        <end position="198"/>
    </location>
</feature>
<organism evidence="2 3">
    <name type="scientific">Lentithecium fluviatile CBS 122367</name>
    <dbReference type="NCBI Taxonomy" id="1168545"/>
    <lineage>
        <taxon>Eukaryota</taxon>
        <taxon>Fungi</taxon>
        <taxon>Dikarya</taxon>
        <taxon>Ascomycota</taxon>
        <taxon>Pezizomycotina</taxon>
        <taxon>Dothideomycetes</taxon>
        <taxon>Pleosporomycetidae</taxon>
        <taxon>Pleosporales</taxon>
        <taxon>Massarineae</taxon>
        <taxon>Lentitheciaceae</taxon>
        <taxon>Lentithecium</taxon>
    </lineage>
</organism>
<feature type="compositionally biased region" description="Basic and acidic residues" evidence="1">
    <location>
        <begin position="164"/>
        <end position="175"/>
    </location>
</feature>
<dbReference type="AlphaFoldDB" id="A0A6G1JGI5"/>
<dbReference type="OrthoDB" id="3799500at2759"/>
<proteinExistence type="predicted"/>
<evidence type="ECO:0000313" key="2">
    <source>
        <dbReference type="EMBL" id="KAF2689285.1"/>
    </source>
</evidence>
<sequence>PELGFCVLHHRAELFSSNFVIHTIVIGTYPSFTAAQIAALDALYSTLIEYERAGLQGNVFKAINLVLRGLITKFGEHGLEQPLSEFEIKCVDVWGNTWGPQMGCEEEGALMKTVDRDGMAQIRVKVPSAKPIPMSQDGEQRPNKLAFREEADPHWSQSRIPYFRRRDDAPFRRSDNLPYSASFGFVGRSPSPTEQPIP</sequence>
<accession>A0A6G1JGI5</accession>
<evidence type="ECO:0000256" key="1">
    <source>
        <dbReference type="SAM" id="MobiDB-lite"/>
    </source>
</evidence>
<protein>
    <submittedName>
        <fullName evidence="2">Uncharacterized protein</fullName>
    </submittedName>
</protein>
<reference evidence="2" key="1">
    <citation type="journal article" date="2020" name="Stud. Mycol.">
        <title>101 Dothideomycetes genomes: a test case for predicting lifestyles and emergence of pathogens.</title>
        <authorList>
            <person name="Haridas S."/>
            <person name="Albert R."/>
            <person name="Binder M."/>
            <person name="Bloem J."/>
            <person name="Labutti K."/>
            <person name="Salamov A."/>
            <person name="Andreopoulos B."/>
            <person name="Baker S."/>
            <person name="Barry K."/>
            <person name="Bills G."/>
            <person name="Bluhm B."/>
            <person name="Cannon C."/>
            <person name="Castanera R."/>
            <person name="Culley D."/>
            <person name="Daum C."/>
            <person name="Ezra D."/>
            <person name="Gonzalez J."/>
            <person name="Henrissat B."/>
            <person name="Kuo A."/>
            <person name="Liang C."/>
            <person name="Lipzen A."/>
            <person name="Lutzoni F."/>
            <person name="Magnuson J."/>
            <person name="Mondo S."/>
            <person name="Nolan M."/>
            <person name="Ohm R."/>
            <person name="Pangilinan J."/>
            <person name="Park H.-J."/>
            <person name="Ramirez L."/>
            <person name="Alfaro M."/>
            <person name="Sun H."/>
            <person name="Tritt A."/>
            <person name="Yoshinaga Y."/>
            <person name="Zwiers L.-H."/>
            <person name="Turgeon B."/>
            <person name="Goodwin S."/>
            <person name="Spatafora J."/>
            <person name="Crous P."/>
            <person name="Grigoriev I."/>
        </authorList>
    </citation>
    <scope>NUCLEOTIDE SEQUENCE</scope>
    <source>
        <strain evidence="2">CBS 122367</strain>
    </source>
</reference>
<keyword evidence="3" id="KW-1185">Reference proteome</keyword>
<dbReference type="EMBL" id="MU005572">
    <property type="protein sequence ID" value="KAF2689285.1"/>
    <property type="molecule type" value="Genomic_DNA"/>
</dbReference>
<gene>
    <name evidence="2" type="ORF">K458DRAFT_252681</name>
</gene>